<gene>
    <name evidence="1" type="ORF">EWE74_15620</name>
</gene>
<name>A0A4Q6XN55_9SPHI</name>
<proteinExistence type="predicted"/>
<dbReference type="EMBL" id="SGIT01000003">
    <property type="protein sequence ID" value="RZF58752.1"/>
    <property type="molecule type" value="Genomic_DNA"/>
</dbReference>
<dbReference type="OrthoDB" id="1190814at2"/>
<evidence type="ECO:0000313" key="1">
    <source>
        <dbReference type="EMBL" id="RZF58752.1"/>
    </source>
</evidence>
<sequence length="313" mass="34905">MKAICIPIIKKLTAMIFGSILFLSSCGEVYDLNAFEWEPETPLNDSVFNREITVLNFQPFEGVENIQQPSDRSPLDAEQPSTLFSLERFSRIHDAYTVSERWDLSIGGFGDITANSGSARGIGYGSNAVGGLVVLDTFYSKIMDVPAGIILEVPGYGGLDAQGTMSTRIGTTVYTYGGNFIRPDKVINRDSPDPVLAEEARMYSHMLYALSEELLRTFPNAKNIHGGPLRPRAMIVRTARGNYAKVEMLSYYHDILDPELMRRGLENFLVGSVSFRYMVIKAEELRFGFVERRPPLTIDMTRGTKIISDSLSN</sequence>
<dbReference type="Proteomes" id="UP000292855">
    <property type="component" value="Unassembled WGS sequence"/>
</dbReference>
<dbReference type="RefSeq" id="WP_130142537.1">
    <property type="nucleotide sequence ID" value="NZ_SGIT01000003.1"/>
</dbReference>
<evidence type="ECO:0000313" key="2">
    <source>
        <dbReference type="Proteomes" id="UP000292855"/>
    </source>
</evidence>
<accession>A0A4Q6XN55</accession>
<reference evidence="1 2" key="1">
    <citation type="submission" date="2019-02" db="EMBL/GenBank/DDBJ databases">
        <authorList>
            <person name="Li Y."/>
        </authorList>
    </citation>
    <scope>NUCLEOTIDE SEQUENCE [LARGE SCALE GENOMIC DNA]</scope>
    <source>
        <strain evidence="1 2">30C10-4-7</strain>
    </source>
</reference>
<dbReference type="PROSITE" id="PS51257">
    <property type="entry name" value="PROKAR_LIPOPROTEIN"/>
    <property type="match status" value="1"/>
</dbReference>
<organism evidence="1 2">
    <name type="scientific">Sphingobacterium corticibacterium</name>
    <dbReference type="NCBI Taxonomy" id="2484746"/>
    <lineage>
        <taxon>Bacteria</taxon>
        <taxon>Pseudomonadati</taxon>
        <taxon>Bacteroidota</taxon>
        <taxon>Sphingobacteriia</taxon>
        <taxon>Sphingobacteriales</taxon>
        <taxon>Sphingobacteriaceae</taxon>
        <taxon>Sphingobacterium</taxon>
    </lineage>
</organism>
<comment type="caution">
    <text evidence="1">The sequence shown here is derived from an EMBL/GenBank/DDBJ whole genome shotgun (WGS) entry which is preliminary data.</text>
</comment>
<keyword evidence="2" id="KW-1185">Reference proteome</keyword>
<dbReference type="AlphaFoldDB" id="A0A4Q6XN55"/>
<protein>
    <submittedName>
        <fullName evidence="1">Uncharacterized protein</fullName>
    </submittedName>
</protein>